<keyword evidence="6" id="KW-1185">Reference proteome</keyword>
<dbReference type="PROSITE" id="PS00061">
    <property type="entry name" value="ADH_SHORT"/>
    <property type="match status" value="1"/>
</dbReference>
<reference evidence="4 5" key="2">
    <citation type="submission" date="2017-11" db="EMBL/GenBank/DDBJ databases">
        <authorList>
            <person name="Han C.G."/>
        </authorList>
    </citation>
    <scope>NUCLEOTIDE SEQUENCE [LARGE SCALE GENOMIC DNA]</scope>
    <source>
        <strain evidence="5">ATCC 43555</strain>
        <strain evidence="4">ATCC43555</strain>
        <plasmid evidence="5">Plasmid pcar9p</plasmid>
    </source>
</reference>
<dbReference type="GeneID" id="93665927"/>
<dbReference type="EMBL" id="AQGW01000016">
    <property type="protein sequence ID" value="MBE0381713.1"/>
    <property type="molecule type" value="Genomic_DNA"/>
</dbReference>
<dbReference type="RefSeq" id="WP_104644214.1">
    <property type="nucleotide sequence ID" value="NZ_AQGW01000016.1"/>
</dbReference>
<reference evidence="3 6" key="1">
    <citation type="submission" date="2015-06" db="EMBL/GenBank/DDBJ databases">
        <title>Genome sequence of Pseudoalteromonas carrageenovora.</title>
        <authorList>
            <person name="Xie B.-B."/>
            <person name="Rong J.-C."/>
            <person name="Qin Q.-L."/>
            <person name="Zhang Y.-Z."/>
        </authorList>
    </citation>
    <scope>NUCLEOTIDE SEQUENCE [LARGE SCALE GENOMIC DNA]</scope>
    <source>
        <strain evidence="3 6">IAM 12662</strain>
    </source>
</reference>
<dbReference type="InterPro" id="IPR020904">
    <property type="entry name" value="Sc_DH/Rdtase_CS"/>
</dbReference>
<dbReference type="PANTHER" id="PTHR24321">
    <property type="entry name" value="DEHYDROGENASES, SHORT CHAIN"/>
    <property type="match status" value="1"/>
</dbReference>
<dbReference type="SUPFAM" id="SSF51735">
    <property type="entry name" value="NAD(P)-binding Rossmann-fold domains"/>
    <property type="match status" value="1"/>
</dbReference>
<evidence type="ECO:0000313" key="4">
    <source>
        <dbReference type="EMBL" id="SOU43233.1"/>
    </source>
</evidence>
<dbReference type="NCBIfam" id="NF005559">
    <property type="entry name" value="PRK07231.1"/>
    <property type="match status" value="1"/>
</dbReference>
<dbReference type="Proteomes" id="UP000615003">
    <property type="component" value="Unassembled WGS sequence"/>
</dbReference>
<evidence type="ECO:0000313" key="6">
    <source>
        <dbReference type="Proteomes" id="UP000615003"/>
    </source>
</evidence>
<dbReference type="Gene3D" id="3.40.50.720">
    <property type="entry name" value="NAD(P)-binding Rossmann-like Domain"/>
    <property type="match status" value="1"/>
</dbReference>
<evidence type="ECO:0000313" key="5">
    <source>
        <dbReference type="Proteomes" id="UP000238288"/>
    </source>
</evidence>
<accession>A0A2K4XFY2</accession>
<dbReference type="GO" id="GO:0004090">
    <property type="term" value="F:carbonyl reductase (NADPH) activity"/>
    <property type="evidence" value="ECO:0007669"/>
    <property type="project" value="UniProtKB-EC"/>
</dbReference>
<dbReference type="Pfam" id="PF13561">
    <property type="entry name" value="adh_short_C2"/>
    <property type="match status" value="1"/>
</dbReference>
<comment type="similarity">
    <text evidence="1">Belongs to the short-chain dehydrogenases/reductases (SDR) family.</text>
</comment>
<evidence type="ECO:0000256" key="1">
    <source>
        <dbReference type="ARBA" id="ARBA00006484"/>
    </source>
</evidence>
<dbReference type="PANTHER" id="PTHR24321:SF8">
    <property type="entry name" value="ESTRADIOL 17-BETA-DEHYDROGENASE 8-RELATED"/>
    <property type="match status" value="1"/>
</dbReference>
<gene>
    <name evidence="4" type="ORF">PCAR9_P0038</name>
    <name evidence="3" type="ORF">PCARR_a3520</name>
</gene>
<geneLocation type="plasmid" evidence="5">
    <name>pcar9p</name>
</geneLocation>
<sequence length="259" mass="28042">MSSRLLNEVAIVTGAADGIGKTVARIFCEQGAKVCVADINKEMGESVVAELKSKGFDAIFAHTDISDETAIKNMIEKVVNELGKPSVLVNNAALISPGRNVDDVTPQMWRDSFAVNVEGMWQCAVAVLEHMKELGRGSIINVGSVHSYKIVPGYFPYAVTKHAVIGLTKNLAVEYAKHNIRVNALCPGMIETPMAFKSWEQTDDPQASRKAMGDVHPLKRNGTTEEIAYPAVFLASSDSSFMTGQSLIIDGGRSVIYHD</sequence>
<dbReference type="EMBL" id="LT965930">
    <property type="protein sequence ID" value="SOU43233.1"/>
    <property type="molecule type" value="Genomic_DNA"/>
</dbReference>
<dbReference type="PRINTS" id="PR00080">
    <property type="entry name" value="SDRFAMILY"/>
</dbReference>
<dbReference type="Proteomes" id="UP000238288">
    <property type="component" value="Plasmid PCAR9p"/>
</dbReference>
<dbReference type="OrthoDB" id="9787298at2"/>
<dbReference type="PRINTS" id="PR00081">
    <property type="entry name" value="GDHRDH"/>
</dbReference>
<dbReference type="AlphaFoldDB" id="A0A2K4XFY2"/>
<evidence type="ECO:0000256" key="2">
    <source>
        <dbReference type="ARBA" id="ARBA00023002"/>
    </source>
</evidence>
<dbReference type="InterPro" id="IPR036291">
    <property type="entry name" value="NAD(P)-bd_dom_sf"/>
</dbReference>
<keyword evidence="2 4" id="KW-0560">Oxidoreductase</keyword>
<dbReference type="CDD" id="cd05233">
    <property type="entry name" value="SDR_c"/>
    <property type="match status" value="1"/>
</dbReference>
<keyword evidence="4" id="KW-0614">Plasmid</keyword>
<evidence type="ECO:0000313" key="3">
    <source>
        <dbReference type="EMBL" id="MBE0381713.1"/>
    </source>
</evidence>
<name>A0A2K4XFY2_PSEVC</name>
<dbReference type="InterPro" id="IPR002347">
    <property type="entry name" value="SDR_fam"/>
</dbReference>
<dbReference type="EC" id="1.1.1.184" evidence="4"/>
<geneLocation type="plasmid" evidence="4">
    <name>PCAR9p</name>
</geneLocation>
<dbReference type="FunFam" id="3.40.50.720:FF:000084">
    <property type="entry name" value="Short-chain dehydrogenase reductase"/>
    <property type="match status" value="1"/>
</dbReference>
<protein>
    <submittedName>
        <fullName evidence="4">Short-chain dehydrogenase/reductase</fullName>
        <ecNumber evidence="4">1.1.1.184</ecNumber>
    </submittedName>
</protein>
<organism evidence="4 5">
    <name type="scientific">Pseudoalteromonas carrageenovora IAM 12662</name>
    <dbReference type="NCBI Taxonomy" id="1314868"/>
    <lineage>
        <taxon>Bacteria</taxon>
        <taxon>Pseudomonadati</taxon>
        <taxon>Pseudomonadota</taxon>
        <taxon>Gammaproteobacteria</taxon>
        <taxon>Alteromonadales</taxon>
        <taxon>Pseudoalteromonadaceae</taxon>
        <taxon>Pseudoalteromonas</taxon>
    </lineage>
</organism>
<proteinExistence type="inferred from homology"/>